<evidence type="ECO:0000259" key="2">
    <source>
        <dbReference type="Pfam" id="PF04715"/>
    </source>
</evidence>
<dbReference type="InterPro" id="IPR006805">
    <property type="entry name" value="Anth_synth_I_N"/>
</dbReference>
<dbReference type="OrthoDB" id="9803598at2"/>
<dbReference type="InterPro" id="IPR005801">
    <property type="entry name" value="ADC_synthase"/>
</dbReference>
<dbReference type="EMBL" id="NCXK01000002">
    <property type="protein sequence ID" value="PAK78971.1"/>
    <property type="molecule type" value="Genomic_DNA"/>
</dbReference>
<dbReference type="Gene3D" id="3.60.120.10">
    <property type="entry name" value="Anthranilate synthase"/>
    <property type="match status" value="1"/>
</dbReference>
<dbReference type="InterPro" id="IPR015890">
    <property type="entry name" value="Chorismate_C"/>
</dbReference>
<feature type="domain" description="Chorismate-utilising enzyme C-terminal" evidence="1">
    <location>
        <begin position="190"/>
        <end position="447"/>
    </location>
</feature>
<feature type="domain" description="Anthranilate synthase component I N-terminal" evidence="2">
    <location>
        <begin position="9"/>
        <end position="146"/>
    </location>
</feature>
<dbReference type="Pfam" id="PF00425">
    <property type="entry name" value="Chorismate_bind"/>
    <property type="match status" value="1"/>
</dbReference>
<proteinExistence type="predicted"/>
<gene>
    <name evidence="3" type="ORF">B8X00_03585</name>
</gene>
<dbReference type="Proteomes" id="UP000216151">
    <property type="component" value="Unassembled WGS sequence"/>
</dbReference>
<dbReference type="Pfam" id="PF04715">
    <property type="entry name" value="Anth_synt_I_N"/>
    <property type="match status" value="1"/>
</dbReference>
<dbReference type="InterPro" id="IPR019999">
    <property type="entry name" value="Anth_synth_I-like"/>
</dbReference>
<keyword evidence="4" id="KW-1185">Reference proteome</keyword>
<evidence type="ECO:0000313" key="3">
    <source>
        <dbReference type="EMBL" id="PAK78971.1"/>
    </source>
</evidence>
<evidence type="ECO:0000313" key="4">
    <source>
        <dbReference type="Proteomes" id="UP000216151"/>
    </source>
</evidence>
<evidence type="ECO:0000259" key="1">
    <source>
        <dbReference type="Pfam" id="PF00425"/>
    </source>
</evidence>
<organism evidence="3 4">
    <name type="scientific">Acetobacter fabarum</name>
    <dbReference type="NCBI Taxonomy" id="483199"/>
    <lineage>
        <taxon>Bacteria</taxon>
        <taxon>Pseudomonadati</taxon>
        <taxon>Pseudomonadota</taxon>
        <taxon>Alphaproteobacteria</taxon>
        <taxon>Acetobacterales</taxon>
        <taxon>Acetobacteraceae</taxon>
        <taxon>Acetobacter</taxon>
    </lineage>
</organism>
<sequence length="458" mass="50048">MAWARTLPWREPDTVLALWGGARWCAFLDSGGALDARSRWRIFCHNPRHTLQVFADRVEVDGVCQARGTPEQILDILRKIQAGFRVGACQADVPFCGGWVGFASYAFGRAQQGVPSRHAEGDAPVFSAAFYDHAYIWDRKNRQVVLAGLAHGGLTPHAREQAQALWSALPEHVEPAPQVPRLHLRASQTQAEYCRAVSAAQRYIAQGDIFQVNITCRHIADLPADVCASGLYRRLRQVAPAPFGAFLSCGAGFSLLSCSPERFLQVDRHGHMATRPIKGTAPRGQSGAEDLLLAQALAADDKERAENLMIVDLMRHDIGRVARIGSVRVPELWAVERFEHVHHLVSEVQGHLRQGCDVFDLLAATLPPGSVTGAPKHRAMEIIDELEATPRGAYCGTVFCLGVDGRMDSSVIIRSFVAHGGQLRMGTGGGVTILSDPQKEYEEMRLKLAPFAAFAEGA</sequence>
<dbReference type="PANTHER" id="PTHR11236">
    <property type="entry name" value="AMINOBENZOATE/ANTHRANILATE SYNTHASE"/>
    <property type="match status" value="1"/>
</dbReference>
<dbReference type="GO" id="GO:0000162">
    <property type="term" value="P:L-tryptophan biosynthetic process"/>
    <property type="evidence" value="ECO:0007669"/>
    <property type="project" value="TreeGrafter"/>
</dbReference>
<name>A0A269Y1H7_9PROT</name>
<dbReference type="GO" id="GO:0046820">
    <property type="term" value="F:4-amino-4-deoxychorismate synthase activity"/>
    <property type="evidence" value="ECO:0007669"/>
    <property type="project" value="TreeGrafter"/>
</dbReference>
<dbReference type="PANTHER" id="PTHR11236:SF50">
    <property type="entry name" value="AMINODEOXYCHORISMATE SYNTHASE COMPONENT 1"/>
    <property type="match status" value="1"/>
</dbReference>
<dbReference type="AlphaFoldDB" id="A0A269Y1H7"/>
<reference evidence="3 4" key="1">
    <citation type="submission" date="2017-04" db="EMBL/GenBank/DDBJ databases">
        <title>Kefir bacterial isolates.</title>
        <authorList>
            <person name="Kim Y."/>
            <person name="Blasche S."/>
            <person name="Patil K.R."/>
        </authorList>
    </citation>
    <scope>NUCLEOTIDE SEQUENCE [LARGE SCALE GENOMIC DNA]</scope>
    <source>
        <strain evidence="3 4">KR</strain>
    </source>
</reference>
<protein>
    <submittedName>
        <fullName evidence="3">Aminodeoxychorismate/anthranilate synthase component I</fullName>
    </submittedName>
</protein>
<comment type="caution">
    <text evidence="3">The sequence shown here is derived from an EMBL/GenBank/DDBJ whole genome shotgun (WGS) entry which is preliminary data.</text>
</comment>
<accession>A0A269Y1H7</accession>
<dbReference type="RefSeq" id="WP_095349244.1">
    <property type="nucleotide sequence ID" value="NZ_JBDNMF010000008.1"/>
</dbReference>
<dbReference type="PRINTS" id="PR00095">
    <property type="entry name" value="ANTSNTHASEI"/>
</dbReference>
<dbReference type="SUPFAM" id="SSF56322">
    <property type="entry name" value="ADC synthase"/>
    <property type="match status" value="1"/>
</dbReference>